<reference evidence="4" key="1">
    <citation type="submission" date="2022-08" db="EMBL/GenBank/DDBJ databases">
        <authorList>
            <consortium name="DOE Joint Genome Institute"/>
            <person name="Min B."/>
            <person name="Riley R."/>
            <person name="Sierra-Patev S."/>
            <person name="Naranjo-Ortiz M."/>
            <person name="Looney B."/>
            <person name="Konkel Z."/>
            <person name="Slot J.C."/>
            <person name="Sakamoto Y."/>
            <person name="Steenwyk J.L."/>
            <person name="Rokas A."/>
            <person name="Carro J."/>
            <person name="Camarero S."/>
            <person name="Ferreira P."/>
            <person name="Molpeceres G."/>
            <person name="Ruiz-Duenas F.J."/>
            <person name="Serrano A."/>
            <person name="Henrissat B."/>
            <person name="Drula E."/>
            <person name="Hughes K.W."/>
            <person name="Mata J.L."/>
            <person name="Ishikawa N.K."/>
            <person name="Vargas-Isla R."/>
            <person name="Ushijima S."/>
            <person name="Smith C.A."/>
            <person name="Ahrendt S."/>
            <person name="Andreopoulos W."/>
            <person name="He G."/>
            <person name="Labutti K."/>
            <person name="Lipzen A."/>
            <person name="Ng V."/>
            <person name="Sandor L."/>
            <person name="Barry K."/>
            <person name="Martinez A.T."/>
            <person name="Xiao Y."/>
            <person name="Gibbons J.G."/>
            <person name="Terashima K."/>
            <person name="Hibbett D.S."/>
            <person name="Grigoriev I.V."/>
        </authorList>
    </citation>
    <scope>NUCLEOTIDE SEQUENCE</scope>
    <source>
        <strain evidence="4">TFB9207</strain>
    </source>
</reference>
<accession>A0AA38P1A0</accession>
<evidence type="ECO:0000313" key="4">
    <source>
        <dbReference type="EMBL" id="KAJ3834473.1"/>
    </source>
</evidence>
<feature type="non-terminal residue" evidence="4">
    <location>
        <position position="1"/>
    </location>
</feature>
<dbReference type="GO" id="GO:0140082">
    <property type="term" value="F:SUMO-ubiquitin ligase activity"/>
    <property type="evidence" value="ECO:0007669"/>
    <property type="project" value="TreeGrafter"/>
</dbReference>
<feature type="domain" description="RING-type" evidence="3">
    <location>
        <begin position="67"/>
        <end position="111"/>
    </location>
</feature>
<dbReference type="SMART" id="SM00184">
    <property type="entry name" value="RING"/>
    <property type="match status" value="1"/>
</dbReference>
<organism evidence="4 5">
    <name type="scientific">Lentinula raphanica</name>
    <dbReference type="NCBI Taxonomy" id="153919"/>
    <lineage>
        <taxon>Eukaryota</taxon>
        <taxon>Fungi</taxon>
        <taxon>Dikarya</taxon>
        <taxon>Basidiomycota</taxon>
        <taxon>Agaricomycotina</taxon>
        <taxon>Agaricomycetes</taxon>
        <taxon>Agaricomycetidae</taxon>
        <taxon>Agaricales</taxon>
        <taxon>Marasmiineae</taxon>
        <taxon>Omphalotaceae</taxon>
        <taxon>Lentinula</taxon>
    </lineage>
</organism>
<evidence type="ECO:0000259" key="3">
    <source>
        <dbReference type="PROSITE" id="PS50089"/>
    </source>
</evidence>
<feature type="compositionally biased region" description="Polar residues" evidence="2">
    <location>
        <begin position="25"/>
        <end position="44"/>
    </location>
</feature>
<protein>
    <recommendedName>
        <fullName evidence="3">RING-type domain-containing protein</fullName>
    </recommendedName>
</protein>
<dbReference type="GO" id="GO:0061630">
    <property type="term" value="F:ubiquitin protein ligase activity"/>
    <property type="evidence" value="ECO:0007669"/>
    <property type="project" value="InterPro"/>
</dbReference>
<sequence>VVEQSEQLQDAIHLVNDEDGEEQKTSTFTASKGKQKATISTPAPGSSPKPEIPPSILSTHALSTYTCPICFCPPTNATMTHCGHVACGSCLFMAVKSGMRREGIDRCPVCRAEIRGWDGKGGGVTGLVMQ</sequence>
<dbReference type="PROSITE" id="PS50089">
    <property type="entry name" value="ZF_RING_2"/>
    <property type="match status" value="1"/>
</dbReference>
<dbReference type="EMBL" id="MU806528">
    <property type="protein sequence ID" value="KAJ3834473.1"/>
    <property type="molecule type" value="Genomic_DNA"/>
</dbReference>
<keyword evidence="5" id="KW-1185">Reference proteome</keyword>
<dbReference type="PANTHER" id="PTHR47094:SF1">
    <property type="entry name" value="RING-TYPE E3 UBIQUITIN TRANSFERASE"/>
    <property type="match status" value="1"/>
</dbReference>
<evidence type="ECO:0000313" key="5">
    <source>
        <dbReference type="Proteomes" id="UP001163846"/>
    </source>
</evidence>
<comment type="caution">
    <text evidence="4">The sequence shown here is derived from an EMBL/GenBank/DDBJ whole genome shotgun (WGS) entry which is preliminary data.</text>
</comment>
<evidence type="ECO:0000256" key="2">
    <source>
        <dbReference type="SAM" id="MobiDB-lite"/>
    </source>
</evidence>
<keyword evidence="1" id="KW-0479">Metal-binding</keyword>
<dbReference type="SUPFAM" id="SSF57850">
    <property type="entry name" value="RING/U-box"/>
    <property type="match status" value="1"/>
</dbReference>
<dbReference type="Gene3D" id="3.30.40.10">
    <property type="entry name" value="Zinc/RING finger domain, C3HC4 (zinc finger)"/>
    <property type="match status" value="1"/>
</dbReference>
<evidence type="ECO:0000256" key="1">
    <source>
        <dbReference type="PROSITE-ProRule" id="PRU00175"/>
    </source>
</evidence>
<keyword evidence="1" id="KW-0863">Zinc-finger</keyword>
<dbReference type="Proteomes" id="UP001163846">
    <property type="component" value="Unassembled WGS sequence"/>
</dbReference>
<dbReference type="InterPro" id="IPR049627">
    <property type="entry name" value="SLX8"/>
</dbReference>
<name>A0AA38P1A0_9AGAR</name>
<dbReference type="InterPro" id="IPR001841">
    <property type="entry name" value="Znf_RING"/>
</dbReference>
<dbReference type="GO" id="GO:0008270">
    <property type="term" value="F:zinc ion binding"/>
    <property type="evidence" value="ECO:0007669"/>
    <property type="project" value="UniProtKB-KW"/>
</dbReference>
<dbReference type="GO" id="GO:0032183">
    <property type="term" value="F:SUMO binding"/>
    <property type="evidence" value="ECO:0007669"/>
    <property type="project" value="TreeGrafter"/>
</dbReference>
<keyword evidence="1" id="KW-0862">Zinc</keyword>
<dbReference type="GO" id="GO:0033768">
    <property type="term" value="C:SUMO-targeted ubiquitin ligase complex"/>
    <property type="evidence" value="ECO:0007669"/>
    <property type="project" value="TreeGrafter"/>
</dbReference>
<dbReference type="GO" id="GO:0006511">
    <property type="term" value="P:ubiquitin-dependent protein catabolic process"/>
    <property type="evidence" value="ECO:0007669"/>
    <property type="project" value="TreeGrafter"/>
</dbReference>
<dbReference type="InterPro" id="IPR013083">
    <property type="entry name" value="Znf_RING/FYVE/PHD"/>
</dbReference>
<proteinExistence type="predicted"/>
<dbReference type="Pfam" id="PF13920">
    <property type="entry name" value="zf-C3HC4_3"/>
    <property type="match status" value="1"/>
</dbReference>
<dbReference type="PANTHER" id="PTHR47094">
    <property type="entry name" value="ELFLESS, ISOFORM B"/>
    <property type="match status" value="1"/>
</dbReference>
<feature type="non-terminal residue" evidence="4">
    <location>
        <position position="130"/>
    </location>
</feature>
<feature type="region of interest" description="Disordered" evidence="2">
    <location>
        <begin position="1"/>
        <end position="55"/>
    </location>
</feature>
<gene>
    <name evidence="4" type="ORF">F5878DRAFT_512349</name>
</gene>
<dbReference type="AlphaFoldDB" id="A0AA38P1A0"/>